<dbReference type="PANTHER" id="PTHR32301">
    <property type="entry name" value="COUNTIN RECEPTOR CNR3-RELATED"/>
    <property type="match status" value="1"/>
</dbReference>
<evidence type="ECO:0000313" key="3">
    <source>
        <dbReference type="Proteomes" id="UP000613740"/>
    </source>
</evidence>
<feature type="compositionally biased region" description="Low complexity" evidence="1">
    <location>
        <begin position="472"/>
        <end position="491"/>
    </location>
</feature>
<name>A0A836B1X2_9CHLO</name>
<dbReference type="PANTHER" id="PTHR32301:SF6">
    <property type="entry name" value="GOLVESIN-RELATED"/>
    <property type="match status" value="1"/>
</dbReference>
<organism evidence="2 3">
    <name type="scientific">Chlamydomonas schloesseri</name>
    <dbReference type="NCBI Taxonomy" id="2026947"/>
    <lineage>
        <taxon>Eukaryota</taxon>
        <taxon>Viridiplantae</taxon>
        <taxon>Chlorophyta</taxon>
        <taxon>core chlorophytes</taxon>
        <taxon>Chlorophyceae</taxon>
        <taxon>CS clade</taxon>
        <taxon>Chlamydomonadales</taxon>
        <taxon>Chlamydomonadaceae</taxon>
        <taxon>Chlamydomonas</taxon>
    </lineage>
</organism>
<gene>
    <name evidence="2" type="ORF">HYH02_008939</name>
</gene>
<keyword evidence="3" id="KW-1185">Reference proteome</keyword>
<evidence type="ECO:0000313" key="2">
    <source>
        <dbReference type="EMBL" id="KAG2445072.1"/>
    </source>
</evidence>
<dbReference type="OrthoDB" id="529546at2759"/>
<evidence type="ECO:0000256" key="1">
    <source>
        <dbReference type="SAM" id="MobiDB-lite"/>
    </source>
</evidence>
<sequence>MQQKFVVPELGELFIGEASMLFGNISYVRSHSSEISFEQALQMLLATLRSFDPTRFTTLLTAYPISRRAVTAFLLERFLTSGNFSDSEGKLVLDISTQLFQMHRKAAQTKRIVEFFHVSKSGGTSFCQLGRLNGCKTEGFGWRQNCLITYFRDHPRWTAPGALPALAAAHPGMREPWCARFGRQYSFMWHCKARRQHMTKNRLTIYANELVMHDQTNGSDWRGVHPCREFLNVVIFREPAERVVSHMQNIIKEYVAHYNASSFFKYFDRDSPEQWRALAVPVMDNYVVRSLLGGKVFNLPGGAINASHLLAAKLVTLQFEVLLSLSAPSPAPATSPASSPANATSHQLQQLQRQQAAQTRELTRDIFGLGLGWPVDLRHLHARPTAQRPRFSDAVMAAVRQATTYDNELYDFALVLQGLDAIVFGAAHDLAGAEGGGGGDAWKRRAVADRSGGQGAGEDGEEEEEEEEEGEQGVSPAAASAGSGTSSSNGSFPGVVLSAGKGDSAGSGGGAKRSKHPRRMCGYVGQTRKAAAAAAAAAKAALLAAAPPPPPEAWVAALAAPLTLQLADGQELVVPLRLDALGDREVAGGRWYNGTFYANGTEAVARAVAEAREAAVAEAELLREERNAELQARAATRDKREQAWGPVRGRLGAADSGAAAAGAGAHGKAGVGAAGAEAGARGL</sequence>
<proteinExistence type="predicted"/>
<evidence type="ECO:0008006" key="4">
    <source>
        <dbReference type="Google" id="ProtNLM"/>
    </source>
</evidence>
<comment type="caution">
    <text evidence="2">The sequence shown here is derived from an EMBL/GenBank/DDBJ whole genome shotgun (WGS) entry which is preliminary data.</text>
</comment>
<dbReference type="AlphaFoldDB" id="A0A836B1X2"/>
<accession>A0A836B1X2</accession>
<feature type="region of interest" description="Disordered" evidence="1">
    <location>
        <begin position="332"/>
        <end position="355"/>
    </location>
</feature>
<reference evidence="2" key="1">
    <citation type="journal article" date="2020" name="bioRxiv">
        <title>Comparative genomics of Chlamydomonas.</title>
        <authorList>
            <person name="Craig R.J."/>
            <person name="Hasan A.R."/>
            <person name="Ness R.W."/>
            <person name="Keightley P.D."/>
        </authorList>
    </citation>
    <scope>NUCLEOTIDE SEQUENCE</scope>
    <source>
        <strain evidence="2">CCAP 11/173</strain>
    </source>
</reference>
<dbReference type="Proteomes" id="UP000613740">
    <property type="component" value="Unassembled WGS sequence"/>
</dbReference>
<dbReference type="InterPro" id="IPR053259">
    <property type="entry name" value="Golvesin-related_Golgi"/>
</dbReference>
<feature type="region of interest" description="Disordered" evidence="1">
    <location>
        <begin position="448"/>
        <end position="518"/>
    </location>
</feature>
<feature type="compositionally biased region" description="Acidic residues" evidence="1">
    <location>
        <begin position="458"/>
        <end position="471"/>
    </location>
</feature>
<protein>
    <recommendedName>
        <fullName evidence="4">Sulfotransferase</fullName>
    </recommendedName>
</protein>
<dbReference type="EMBL" id="JAEHOD010000028">
    <property type="protein sequence ID" value="KAG2445072.1"/>
    <property type="molecule type" value="Genomic_DNA"/>
</dbReference>